<feature type="compositionally biased region" description="Acidic residues" evidence="9">
    <location>
        <begin position="640"/>
        <end position="657"/>
    </location>
</feature>
<feature type="binding site" evidence="8">
    <location>
        <position position="120"/>
    </location>
    <ligand>
        <name>S-adenosyl-L-methionine</name>
        <dbReference type="ChEBI" id="CHEBI:59789"/>
    </ligand>
</feature>
<evidence type="ECO:0000256" key="8">
    <source>
        <dbReference type="HAMAP-Rule" id="MF_03163"/>
    </source>
</evidence>
<proteinExistence type="inferred from homology"/>
<dbReference type="GO" id="GO:0030687">
    <property type="term" value="C:preribosome, large subunit precursor"/>
    <property type="evidence" value="ECO:0007669"/>
    <property type="project" value="TreeGrafter"/>
</dbReference>
<dbReference type="InterPro" id="IPR015507">
    <property type="entry name" value="rRNA-MeTfrase_E"/>
</dbReference>
<feature type="coiled-coil region" evidence="8">
    <location>
        <begin position="909"/>
        <end position="936"/>
    </location>
</feature>
<dbReference type="OrthoDB" id="1287559at2759"/>
<dbReference type="GO" id="GO:0008650">
    <property type="term" value="F:rRNA (uridine-2'-O-)-methyltransferase activity"/>
    <property type="evidence" value="ECO:0007669"/>
    <property type="project" value="TreeGrafter"/>
</dbReference>
<feature type="active site" description="Proton acceptor" evidence="8">
    <location>
        <position position="201"/>
    </location>
</feature>
<dbReference type="Gene3D" id="3.40.50.150">
    <property type="entry name" value="Vaccinia Virus protein VP39"/>
    <property type="match status" value="1"/>
</dbReference>
<comment type="subcellular location">
    <subcellularLocation>
        <location evidence="1 8">Nucleus</location>
        <location evidence="1 8">Nucleolus</location>
    </subcellularLocation>
</comment>
<dbReference type="InterPro" id="IPR029063">
    <property type="entry name" value="SAM-dependent_MTases_sf"/>
</dbReference>
<comment type="catalytic activity">
    <reaction evidence="8">
        <text>a ribonucleotide in rRNA + S-adenosyl-L-methionine = a 2'-O-methylribonucleotide in rRNA + S-adenosyl-L-homocysteine + H(+)</text>
        <dbReference type="Rhea" id="RHEA:48628"/>
        <dbReference type="Rhea" id="RHEA-COMP:12164"/>
        <dbReference type="Rhea" id="RHEA-COMP:12165"/>
        <dbReference type="ChEBI" id="CHEBI:15378"/>
        <dbReference type="ChEBI" id="CHEBI:57856"/>
        <dbReference type="ChEBI" id="CHEBI:59789"/>
        <dbReference type="ChEBI" id="CHEBI:90675"/>
        <dbReference type="ChEBI" id="CHEBI:90676"/>
    </reaction>
</comment>
<dbReference type="Pfam" id="PF11861">
    <property type="entry name" value="DUF3381"/>
    <property type="match status" value="1"/>
</dbReference>
<dbReference type="InterPro" id="IPR012920">
    <property type="entry name" value="rRNA_MeTfrase_SPB1-like_C"/>
</dbReference>
<feature type="binding site" evidence="8">
    <location>
        <position position="100"/>
    </location>
    <ligand>
        <name>S-adenosyl-L-methionine</name>
        <dbReference type="ChEBI" id="CHEBI:59789"/>
    </ligand>
</feature>
<dbReference type="PANTHER" id="PTHR10920">
    <property type="entry name" value="RIBOSOMAL RNA METHYLTRANSFERASE"/>
    <property type="match status" value="1"/>
</dbReference>
<dbReference type="SUPFAM" id="SSF53335">
    <property type="entry name" value="S-adenosyl-L-methionine-dependent methyltransferases"/>
    <property type="match status" value="1"/>
</dbReference>
<evidence type="ECO:0000256" key="2">
    <source>
        <dbReference type="ARBA" id="ARBA00022517"/>
    </source>
</evidence>
<evidence type="ECO:0000259" key="11">
    <source>
        <dbReference type="Pfam" id="PF07780"/>
    </source>
</evidence>
<dbReference type="Proteomes" id="UP000541610">
    <property type="component" value="Unassembled WGS sequence"/>
</dbReference>
<comment type="similarity">
    <text evidence="8">Belongs to the class I-like SAM-binding methyltransferase superfamily. RNA methyltransferase RlmE family. SPB1 subfamily.</text>
</comment>
<dbReference type="GO" id="GO:0016435">
    <property type="term" value="F:rRNA (guanine) methyltransferase activity"/>
    <property type="evidence" value="ECO:0007669"/>
    <property type="project" value="TreeGrafter"/>
</dbReference>
<feature type="compositionally biased region" description="Acidic residues" evidence="9">
    <location>
        <begin position="612"/>
        <end position="630"/>
    </location>
</feature>
<dbReference type="Pfam" id="PF01728">
    <property type="entry name" value="FtsJ"/>
    <property type="match status" value="1"/>
</dbReference>
<name>A0A7J6PK48_PEROL</name>
<evidence type="ECO:0000313" key="13">
    <source>
        <dbReference type="EMBL" id="KAF4696508.1"/>
    </source>
</evidence>
<sequence>MVGLHTAVDDGNGSDLMVRILLDQFPRSGNLNRFKFPTVPSTKSMVRRKKVGKERLDRFYQLAKEQGYRARSAFKLIQLEKKYGFLKNARSCVDLCGAPGGWSQVAVKHMPASSKVICVDLMPIKPIKGVVTMQCDITTQKCRQFLLKELNGVPCDVVLNDGAPNVGASWAKDAYNQAELCLYAVHLAADMLRKGGTFVTKVFRSSDYNSLLWVFQQLFEKVEATKPTASRNVSAEIFVTCKGYKAPARVDPRLFDPKWVFMMEGDEQEKAAVGELEEDDTISKKAGGSGAAALNDYLKSAMKRRRGGYEDESEIFSTATVAEFIASPAPAEVLIKRSKLVFETEDCEAIRKSPHTTPEILEYINDLKVLGKGELMALLKWRMRIRRDREKASKVDEGSEGEEEEDEEDLLADARPGKSVDDELAALLGSRRREEKAELKKQRERTKKQEMRKKMSLGGAFSASSMIEPDLFGGITQDDFEAANEADEVSGMVASSRLQTVWQDASAMEGSEEDPTDRDIQPGEYEYIVGDNSSRLERMEKEMSQHYKNEQRDAELRKEKTALKAKKGKKETRRERAAQEWAAEAREVTSEIEGKAVAAHEEQVRRELAGMSDDEEGESEDGYESDDLEGGDAAYTAGVQDEEGEESSAPSEEEEFETAPPAAPPKKAAKRKEPAAEVVLPPEMSGSKGQVRTDRWFSQDLFREDSDDDEENMKDDVDGIHELEDDDLLKLPLTDKQMRKEKRKRDMARKEKKDGLHDKVVRRSAKSQRSFAGSCGELRGLERWDEVEDGEGGDHHQKDGDAAGTDVGGFEVVPATTASAFERPEDPQELAETLALGSLLTSKKSRMELIDSAYNRYTFSDDHNAALPDWFLEEEKPFTRQMVPISKELMNQYRAKMREINARPVRKVAEAAARKKKRLTQQLERLRKTATSLQESSDLGDSGKARAMRKAVGKVLRGNAKKEVAYAAVQAKGGSKVISKGASGGAKVKMVDKRLKNDKRAQKEPINVSLKKAGAKRRAKKLPQKKKGKGMRITASTSYSSDMTVPNDPRQLGEAIVQQVNLLHTSPAAAKSVTAALEEFQHHPRALETIRLLLSNPSGTPIQAEHYAAHALATKIQLKAVPAGNAEFLKQLLEWVGLYSTGSFHGAMGAVLRQLSQATADYLLLSNQQLKSNGQQTADLMDAIGPLPPMGKLSILSQLPDELMSTKLFLHAVDRGSVTDDMVTKYCPKVLTLVNDMSSNTQDATVTNECIVVFRKWIKLARFSSKARSRRAMGDRASNELVLPAILNLSIFRNVLVAFHSSSTPVSVMEQCAFVLSECLSVTTDTTDKDSGSFEMVLAIAEAIIVLGRQLSEAIPAGVAFGHIFAYTRDVAPQSAVFIPTLQLVSEAFRAAPLSCWMQLVRTFVALFGELTRVHTELVNTLCDLSATFVAHSRSTWGGAFGTIRLRIHAFSDAEWIIASVICGVVQTQGALLFLKGFNVSFVDRSSLQQSNMSLTALTTDESKMVAETYLVLGEVLRFVDLVHVVLPAGWLLPTTKLAIACLEAAPIDAQTQPAIAAMLHFLERLVTWTDPPPIIHAAEDTERVCQENCQLVRQILLSSFSNDASGGTVLDHMLLALVQIWTDKCDGYPQVLPTTGGILRTMLLSSFRDRTVESLNKVMAEPLSFLSPEQRQNVVSKLVTDRADVRVFGRIVQTMAKEFHAERKRAKYGSSSI</sequence>
<dbReference type="PANTHER" id="PTHR10920:SF13">
    <property type="entry name" value="PRE-RRNA 2'-O-RIBOSE RNA METHYLTRANSFERASE FTSJ3"/>
    <property type="match status" value="1"/>
</dbReference>
<dbReference type="InterPro" id="IPR028589">
    <property type="entry name" value="SPB1-like"/>
</dbReference>
<feature type="compositionally biased region" description="Basic residues" evidence="9">
    <location>
        <begin position="1013"/>
        <end position="1030"/>
    </location>
</feature>
<dbReference type="GO" id="GO:0000463">
    <property type="term" value="P:maturation of LSU-rRNA from tricistronic rRNA transcript (SSU-rRNA, 5.8S rRNA, LSU-rRNA)"/>
    <property type="evidence" value="ECO:0007669"/>
    <property type="project" value="TreeGrafter"/>
</dbReference>
<feature type="domain" description="DUF3381" evidence="12">
    <location>
        <begin position="301"/>
        <end position="450"/>
    </location>
</feature>
<feature type="compositionally biased region" description="Basic and acidic residues" evidence="9">
    <location>
        <begin position="541"/>
        <end position="562"/>
    </location>
</feature>
<gene>
    <name evidence="13" type="ORF">FOZ60_000196</name>
</gene>
<evidence type="ECO:0000256" key="5">
    <source>
        <dbReference type="ARBA" id="ARBA00022679"/>
    </source>
</evidence>
<protein>
    <recommendedName>
        <fullName evidence="8">Putative rRNA methyltransferase</fullName>
        <ecNumber evidence="8">2.1.1.-</ecNumber>
    </recommendedName>
    <alternativeName>
        <fullName evidence="8">2'-O-ribose RNA methyltransferase SPB1 homolog</fullName>
    </alternativeName>
</protein>
<feature type="binding site" evidence="8">
    <location>
        <position position="136"/>
    </location>
    <ligand>
        <name>S-adenosyl-L-methionine</name>
        <dbReference type="ChEBI" id="CHEBI:59789"/>
    </ligand>
</feature>
<feature type="region of interest" description="Disordered" evidence="9">
    <location>
        <begin position="504"/>
        <end position="525"/>
    </location>
</feature>
<dbReference type="InterPro" id="IPR024576">
    <property type="entry name" value="rRNA_MeTfrase_Spb1_DUF3381"/>
</dbReference>
<feature type="region of interest" description="Disordered" evidence="9">
    <location>
        <begin position="431"/>
        <end position="453"/>
    </location>
</feature>
<evidence type="ECO:0000313" key="14">
    <source>
        <dbReference type="Proteomes" id="UP000541610"/>
    </source>
</evidence>
<dbReference type="InterPro" id="IPR011989">
    <property type="entry name" value="ARM-like"/>
</dbReference>
<reference evidence="13 14" key="1">
    <citation type="submission" date="2020-04" db="EMBL/GenBank/DDBJ databases">
        <title>Perkinsus olseni comparative genomics.</title>
        <authorList>
            <person name="Bogema D.R."/>
        </authorList>
    </citation>
    <scope>NUCLEOTIDE SEQUENCE [LARGE SCALE GENOMIC DNA]</scope>
    <source>
        <strain evidence="13">00978-12</strain>
    </source>
</reference>
<dbReference type="EMBL" id="JABANP010000010">
    <property type="protein sequence ID" value="KAF4696508.1"/>
    <property type="molecule type" value="Genomic_DNA"/>
</dbReference>
<dbReference type="HAMAP" id="MF_03163">
    <property type="entry name" value="RNA_methyltr_E_SPB1"/>
    <property type="match status" value="1"/>
</dbReference>
<accession>A0A7J6PK48</accession>
<evidence type="ECO:0000256" key="1">
    <source>
        <dbReference type="ARBA" id="ARBA00004604"/>
    </source>
</evidence>
<keyword evidence="8" id="KW-0175">Coiled coil</keyword>
<evidence type="ECO:0000259" key="10">
    <source>
        <dbReference type="Pfam" id="PF01728"/>
    </source>
</evidence>
<evidence type="ECO:0000259" key="12">
    <source>
        <dbReference type="Pfam" id="PF11861"/>
    </source>
</evidence>
<feature type="region of interest" description="Disordered" evidence="9">
    <location>
        <begin position="1011"/>
        <end position="1033"/>
    </location>
</feature>
<comment type="caution">
    <text evidence="13">The sequence shown here is derived from an EMBL/GenBank/DDBJ whole genome shotgun (WGS) entry which is preliminary data.</text>
</comment>
<feature type="region of interest" description="Disordered" evidence="9">
    <location>
        <begin position="541"/>
        <end position="772"/>
    </location>
</feature>
<evidence type="ECO:0000256" key="3">
    <source>
        <dbReference type="ARBA" id="ARBA00022552"/>
    </source>
</evidence>
<dbReference type="HAMAP" id="MF_01547">
    <property type="entry name" value="RNA_methyltr_E"/>
    <property type="match status" value="1"/>
</dbReference>
<dbReference type="EC" id="2.1.1.-" evidence="8"/>
<keyword evidence="4 8" id="KW-0489">Methyltransferase</keyword>
<evidence type="ECO:0000256" key="9">
    <source>
        <dbReference type="SAM" id="MobiDB-lite"/>
    </source>
</evidence>
<evidence type="ECO:0000256" key="6">
    <source>
        <dbReference type="ARBA" id="ARBA00022691"/>
    </source>
</evidence>
<evidence type="ECO:0000256" key="4">
    <source>
        <dbReference type="ARBA" id="ARBA00022603"/>
    </source>
</evidence>
<keyword evidence="3 8" id="KW-0698">rRNA processing</keyword>
<feature type="compositionally biased region" description="Basic and acidic residues" evidence="9">
    <location>
        <begin position="792"/>
        <end position="801"/>
    </location>
</feature>
<feature type="binding site" evidence="8">
    <location>
        <position position="161"/>
    </location>
    <ligand>
        <name>S-adenosyl-L-methionine</name>
        <dbReference type="ChEBI" id="CHEBI:59789"/>
    </ligand>
</feature>
<comment type="function">
    <text evidence="8">Probable methyltransferase involved in the maturation of rRNA and in the biogenesis of ribosomal subunits.</text>
</comment>
<feature type="region of interest" description="Disordered" evidence="9">
    <location>
        <begin position="390"/>
        <end position="416"/>
    </location>
</feature>
<dbReference type="Pfam" id="PF07780">
    <property type="entry name" value="Spb1_C"/>
    <property type="match status" value="1"/>
</dbReference>
<keyword evidence="6 8" id="KW-0949">S-adenosyl-L-methionine</keyword>
<feature type="domain" description="Ribosomal RNA methyltransferase SPB1-like C-terminal" evidence="11">
    <location>
        <begin position="824"/>
        <end position="1004"/>
    </location>
</feature>
<dbReference type="InterPro" id="IPR050082">
    <property type="entry name" value="RNA_methyltr_RlmE"/>
</dbReference>
<dbReference type="InterPro" id="IPR002877">
    <property type="entry name" value="RNA_MeTrfase_FtsJ_dom"/>
</dbReference>
<dbReference type="InterPro" id="IPR016024">
    <property type="entry name" value="ARM-type_fold"/>
</dbReference>
<keyword evidence="7 8" id="KW-0539">Nucleus</keyword>
<feature type="domain" description="Ribosomal RNA methyltransferase FtsJ" evidence="10">
    <location>
        <begin position="68"/>
        <end position="244"/>
    </location>
</feature>
<feature type="compositionally biased region" description="Acidic residues" evidence="9">
    <location>
        <begin position="398"/>
        <end position="411"/>
    </location>
</feature>
<feature type="compositionally biased region" description="Basic and acidic residues" evidence="9">
    <location>
        <begin position="748"/>
        <end position="761"/>
    </location>
</feature>
<dbReference type="SUPFAM" id="SSF48371">
    <property type="entry name" value="ARM repeat"/>
    <property type="match status" value="1"/>
</dbReference>
<dbReference type="GO" id="GO:0000466">
    <property type="term" value="P:maturation of 5.8S rRNA from tricistronic rRNA transcript (SSU-rRNA, 5.8S rRNA, LSU-rRNA)"/>
    <property type="evidence" value="ECO:0007669"/>
    <property type="project" value="TreeGrafter"/>
</dbReference>
<dbReference type="Gene3D" id="1.25.10.10">
    <property type="entry name" value="Leucine-rich Repeat Variant"/>
    <property type="match status" value="1"/>
</dbReference>
<feature type="binding site" evidence="8">
    <location>
        <position position="102"/>
    </location>
    <ligand>
        <name>S-adenosyl-L-methionine</name>
        <dbReference type="ChEBI" id="CHEBI:59789"/>
    </ligand>
</feature>
<dbReference type="FunFam" id="3.40.50.150:FF:000004">
    <property type="entry name" value="AdoMet-dependent rRNA methyltransferase SPB1"/>
    <property type="match status" value="1"/>
</dbReference>
<organism evidence="13 14">
    <name type="scientific">Perkinsus olseni</name>
    <name type="common">Perkinsus atlanticus</name>
    <dbReference type="NCBI Taxonomy" id="32597"/>
    <lineage>
        <taxon>Eukaryota</taxon>
        <taxon>Sar</taxon>
        <taxon>Alveolata</taxon>
        <taxon>Perkinsozoa</taxon>
        <taxon>Perkinsea</taxon>
        <taxon>Perkinsida</taxon>
        <taxon>Perkinsidae</taxon>
        <taxon>Perkinsus</taxon>
    </lineage>
</organism>
<dbReference type="GO" id="GO:0005730">
    <property type="term" value="C:nucleolus"/>
    <property type="evidence" value="ECO:0007669"/>
    <property type="project" value="UniProtKB-SubCell"/>
</dbReference>
<feature type="compositionally biased region" description="Basic and acidic residues" evidence="9">
    <location>
        <begin position="691"/>
        <end position="704"/>
    </location>
</feature>
<evidence type="ECO:0000256" key="7">
    <source>
        <dbReference type="ARBA" id="ARBA00023242"/>
    </source>
</evidence>
<keyword evidence="5 8" id="KW-0808">Transferase</keyword>
<feature type="compositionally biased region" description="Basic and acidic residues" evidence="9">
    <location>
        <begin position="572"/>
        <end position="608"/>
    </location>
</feature>
<keyword evidence="2 8" id="KW-0690">Ribosome biogenesis</keyword>
<feature type="region of interest" description="Disordered" evidence="9">
    <location>
        <begin position="785"/>
        <end position="807"/>
    </location>
</feature>